<protein>
    <submittedName>
        <fullName evidence="1">Uncharacterized protein</fullName>
    </submittedName>
</protein>
<organism evidence="1 2">
    <name type="scientific">Puccinia graminis f. sp. tritici</name>
    <dbReference type="NCBI Taxonomy" id="56615"/>
    <lineage>
        <taxon>Eukaryota</taxon>
        <taxon>Fungi</taxon>
        <taxon>Dikarya</taxon>
        <taxon>Basidiomycota</taxon>
        <taxon>Pucciniomycotina</taxon>
        <taxon>Pucciniomycetes</taxon>
        <taxon>Pucciniales</taxon>
        <taxon>Pucciniaceae</taxon>
        <taxon>Puccinia</taxon>
    </lineage>
</organism>
<comment type="caution">
    <text evidence="1">The sequence shown here is derived from an EMBL/GenBank/DDBJ whole genome shotgun (WGS) entry which is preliminary data.</text>
</comment>
<proteinExistence type="predicted"/>
<evidence type="ECO:0000313" key="2">
    <source>
        <dbReference type="Proteomes" id="UP000325313"/>
    </source>
</evidence>
<dbReference type="AlphaFoldDB" id="A0A5B0RHA4"/>
<sequence>MRKLTLVAVSLTRIKRSGNDGLEGWRTSRRFYRLCRAISTGGCRIEGKSSILVRLLPANPDEARKLKRDFSVDCFPSSSFPHFPCSATRTAYTQDGHRYNRSTEGRSSDWRTGLSLSDWLWFDAFDMGTQ</sequence>
<gene>
    <name evidence="1" type="ORF">PGTUg99_008241</name>
</gene>
<evidence type="ECO:0000313" key="1">
    <source>
        <dbReference type="EMBL" id="KAA1125281.1"/>
    </source>
</evidence>
<accession>A0A5B0RHA4</accession>
<dbReference type="Proteomes" id="UP000325313">
    <property type="component" value="Unassembled WGS sequence"/>
</dbReference>
<reference evidence="1 2" key="1">
    <citation type="submission" date="2019-05" db="EMBL/GenBank/DDBJ databases">
        <title>Emergence of the Ug99 lineage of the wheat stem rust pathogen through somatic hybridization.</title>
        <authorList>
            <person name="Li F."/>
            <person name="Upadhyaya N.M."/>
            <person name="Sperschneider J."/>
            <person name="Matny O."/>
            <person name="Nguyen-Phuc H."/>
            <person name="Mago R."/>
            <person name="Raley C."/>
            <person name="Miller M.E."/>
            <person name="Silverstein K.A.T."/>
            <person name="Henningsen E."/>
            <person name="Hirsch C.D."/>
            <person name="Visser B."/>
            <person name="Pretorius Z.A."/>
            <person name="Steffenson B.J."/>
            <person name="Schwessinger B."/>
            <person name="Dodds P.N."/>
            <person name="Figueroa M."/>
        </authorList>
    </citation>
    <scope>NUCLEOTIDE SEQUENCE [LARGE SCALE GENOMIC DNA]</scope>
    <source>
        <strain evidence="1 2">Ug99</strain>
    </source>
</reference>
<dbReference type="EMBL" id="VDEP01000180">
    <property type="protein sequence ID" value="KAA1125281.1"/>
    <property type="molecule type" value="Genomic_DNA"/>
</dbReference>
<name>A0A5B0RHA4_PUCGR</name>